<evidence type="ECO:0000313" key="5">
    <source>
        <dbReference type="Proteomes" id="UP000179258"/>
    </source>
</evidence>
<evidence type="ECO:0000259" key="3">
    <source>
        <dbReference type="Pfam" id="PF12773"/>
    </source>
</evidence>
<evidence type="ECO:0000313" key="4">
    <source>
        <dbReference type="EMBL" id="OHA68069.1"/>
    </source>
</evidence>
<feature type="coiled-coil region" evidence="1">
    <location>
        <begin position="197"/>
        <end position="245"/>
    </location>
</feature>
<feature type="transmembrane region" description="Helical" evidence="2">
    <location>
        <begin position="293"/>
        <end position="326"/>
    </location>
</feature>
<feature type="domain" description="DZANK-type" evidence="3">
    <location>
        <begin position="378"/>
        <end position="421"/>
    </location>
</feature>
<protein>
    <recommendedName>
        <fullName evidence="3">DZANK-type domain-containing protein</fullName>
    </recommendedName>
</protein>
<dbReference type="Pfam" id="PF12773">
    <property type="entry name" value="DZR"/>
    <property type="match status" value="1"/>
</dbReference>
<keyword evidence="2" id="KW-1133">Transmembrane helix</keyword>
<keyword evidence="1" id="KW-0175">Coiled coil</keyword>
<comment type="caution">
    <text evidence="4">The sequence shown here is derived from an EMBL/GenBank/DDBJ whole genome shotgun (WGS) entry which is preliminary data.</text>
</comment>
<proteinExistence type="predicted"/>
<reference evidence="4 5" key="1">
    <citation type="journal article" date="2016" name="Nat. Commun.">
        <title>Thousands of microbial genomes shed light on interconnected biogeochemical processes in an aquifer system.</title>
        <authorList>
            <person name="Anantharaman K."/>
            <person name="Brown C.T."/>
            <person name="Hug L.A."/>
            <person name="Sharon I."/>
            <person name="Castelle C.J."/>
            <person name="Probst A.J."/>
            <person name="Thomas B.C."/>
            <person name="Singh A."/>
            <person name="Wilkins M.J."/>
            <person name="Karaoz U."/>
            <person name="Brodie E.L."/>
            <person name="Williams K.H."/>
            <person name="Hubbard S.S."/>
            <person name="Banfield J.F."/>
        </authorList>
    </citation>
    <scope>NUCLEOTIDE SEQUENCE [LARGE SCALE GENOMIC DNA]</scope>
</reference>
<feature type="transmembrane region" description="Helical" evidence="2">
    <location>
        <begin position="259"/>
        <end position="281"/>
    </location>
</feature>
<dbReference type="InterPro" id="IPR025874">
    <property type="entry name" value="DZR"/>
</dbReference>
<gene>
    <name evidence="4" type="ORF">A3D59_04250</name>
</gene>
<evidence type="ECO:0000256" key="2">
    <source>
        <dbReference type="SAM" id="Phobius"/>
    </source>
</evidence>
<evidence type="ECO:0000256" key="1">
    <source>
        <dbReference type="SAM" id="Coils"/>
    </source>
</evidence>
<sequence>MSIFFGKKESKQEEAIGFEPEEQKTPWLGRILLIILAIILLYFGWRGLEDLGRIPNRPEVLSQCSGAYSYEREGRLGYVQNYQGSYIQYDYRNYPYGSKEATPYAVQESALYVAQEPTPNILMECAFSSYEKQASVPDSYQIAQAAWKDMDDFSRVIIQPLQTQLTNIDSQLVQKQREYDLSLQEVQAGRPPVGKTTEQLRGELQVLQAQKQQISQQLSQAQANLKNKENLLKEKEAVLVNKINQAIDFYNKAWAGYKFWVFLLEMLFVLPSFALFLWFYFRLLRKNSPHTVILLPIVFVGGVLFARSLIIYFWASFLANLITWLLKLTEALILLRTLLYYFGMLLAILIFGGAVYLLQRKIYAPARVRLRRLKSNKCPSCEAPMDFAKNFCAACGKPVTGKCPSCGQDKFMDFKHCPYCGK</sequence>
<feature type="transmembrane region" description="Helical" evidence="2">
    <location>
        <begin position="27"/>
        <end position="45"/>
    </location>
</feature>
<keyword evidence="2" id="KW-0812">Transmembrane</keyword>
<keyword evidence="2" id="KW-0472">Membrane</keyword>
<dbReference type="Proteomes" id="UP000179258">
    <property type="component" value="Unassembled WGS sequence"/>
</dbReference>
<dbReference type="EMBL" id="MHTX01000023">
    <property type="protein sequence ID" value="OHA68069.1"/>
    <property type="molecule type" value="Genomic_DNA"/>
</dbReference>
<organism evidence="4 5">
    <name type="scientific">Candidatus Wildermuthbacteria bacterium RIFCSPHIGHO2_02_FULL_47_17</name>
    <dbReference type="NCBI Taxonomy" id="1802452"/>
    <lineage>
        <taxon>Bacteria</taxon>
        <taxon>Candidatus Wildermuthiibacteriota</taxon>
    </lineage>
</organism>
<feature type="transmembrane region" description="Helical" evidence="2">
    <location>
        <begin position="338"/>
        <end position="358"/>
    </location>
</feature>
<name>A0A1G2R6T3_9BACT</name>
<dbReference type="AlphaFoldDB" id="A0A1G2R6T3"/>
<accession>A0A1G2R6T3</accession>